<sequence length="173" mass="19943">MIIGLNGIPWHHNIRNDWAEFDELFGINTAEERITAELYGRRAVPSNGPENCYLFSSGRGKTARYNSKYLQSIRDKPETEELKAARAAAYIPKTMDELHNQYLNFQVLPAPKDMAFVEAQLKAVAIDTVQWWTEFVRTQPLEGQRRFDHRKDRTEVLEGEAAEHDCKEMEGAD</sequence>
<feature type="non-terminal residue" evidence="1">
    <location>
        <position position="1"/>
    </location>
</feature>
<reference evidence="1" key="1">
    <citation type="journal article" date="2021" name="J Fungi (Basel)">
        <title>Virulence traits and population genomics of the black yeast Aureobasidium melanogenum.</title>
        <authorList>
            <person name="Cernosa A."/>
            <person name="Sun X."/>
            <person name="Gostincar C."/>
            <person name="Fang C."/>
            <person name="Gunde-Cimerman N."/>
            <person name="Song Z."/>
        </authorList>
    </citation>
    <scope>NUCLEOTIDE SEQUENCE</scope>
    <source>
        <strain evidence="1">EXF-8016</strain>
    </source>
</reference>
<dbReference type="EMBL" id="JAHFYH010000055">
    <property type="protein sequence ID" value="KAH0217578.1"/>
    <property type="molecule type" value="Genomic_DNA"/>
</dbReference>
<comment type="caution">
    <text evidence="1">The sequence shown here is derived from an EMBL/GenBank/DDBJ whole genome shotgun (WGS) entry which is preliminary data.</text>
</comment>
<evidence type="ECO:0000313" key="2">
    <source>
        <dbReference type="Proteomes" id="UP000767238"/>
    </source>
</evidence>
<accession>A0A9P8GBZ3</accession>
<dbReference type="Proteomes" id="UP000767238">
    <property type="component" value="Unassembled WGS sequence"/>
</dbReference>
<dbReference type="AlphaFoldDB" id="A0A9P8GBZ3"/>
<gene>
    <name evidence="1" type="ORF">KCV03_g7011</name>
</gene>
<proteinExistence type="predicted"/>
<evidence type="ECO:0000313" key="1">
    <source>
        <dbReference type="EMBL" id="KAH0217578.1"/>
    </source>
</evidence>
<name>A0A9P8GBZ3_AURME</name>
<organism evidence="1 2">
    <name type="scientific">Aureobasidium melanogenum</name>
    <name type="common">Aureobasidium pullulans var. melanogenum</name>
    <dbReference type="NCBI Taxonomy" id="46634"/>
    <lineage>
        <taxon>Eukaryota</taxon>
        <taxon>Fungi</taxon>
        <taxon>Dikarya</taxon>
        <taxon>Ascomycota</taxon>
        <taxon>Pezizomycotina</taxon>
        <taxon>Dothideomycetes</taxon>
        <taxon>Dothideomycetidae</taxon>
        <taxon>Dothideales</taxon>
        <taxon>Saccotheciaceae</taxon>
        <taxon>Aureobasidium</taxon>
    </lineage>
</organism>
<reference evidence="1" key="2">
    <citation type="submission" date="2021-08" db="EMBL/GenBank/DDBJ databases">
        <authorList>
            <person name="Gostincar C."/>
            <person name="Sun X."/>
            <person name="Song Z."/>
            <person name="Gunde-Cimerman N."/>
        </authorList>
    </citation>
    <scope>NUCLEOTIDE SEQUENCE</scope>
    <source>
        <strain evidence="1">EXF-8016</strain>
    </source>
</reference>
<protein>
    <submittedName>
        <fullName evidence="1">Uncharacterized protein</fullName>
    </submittedName>
</protein>